<reference evidence="7" key="1">
    <citation type="submission" date="2023-06" db="EMBL/GenBank/DDBJ databases">
        <title>Genome-scale phylogeny and comparative genomics of the fungal order Sordariales.</title>
        <authorList>
            <consortium name="Lawrence Berkeley National Laboratory"/>
            <person name="Hensen N."/>
            <person name="Bonometti L."/>
            <person name="Westerberg I."/>
            <person name="Brannstrom I.O."/>
            <person name="Guillou S."/>
            <person name="Cros-Aarteil S."/>
            <person name="Calhoun S."/>
            <person name="Haridas S."/>
            <person name="Kuo A."/>
            <person name="Mondo S."/>
            <person name="Pangilinan J."/>
            <person name="Riley R."/>
            <person name="Labutti K."/>
            <person name="Andreopoulos B."/>
            <person name="Lipzen A."/>
            <person name="Chen C."/>
            <person name="Yanf M."/>
            <person name="Daum C."/>
            <person name="Ng V."/>
            <person name="Clum A."/>
            <person name="Steindorff A."/>
            <person name="Ohm R."/>
            <person name="Martin F."/>
            <person name="Silar P."/>
            <person name="Natvig D."/>
            <person name="Lalanne C."/>
            <person name="Gautier V."/>
            <person name="Ament-Velasquez S.L."/>
            <person name="Kruys A."/>
            <person name="Hutchinson M.I."/>
            <person name="Powell A.J."/>
            <person name="Barry K."/>
            <person name="Miller A.N."/>
            <person name="Grigoriev I.V."/>
            <person name="Debuchy R."/>
            <person name="Gladieux P."/>
            <person name="Thoren M.H."/>
            <person name="Johannesson H."/>
        </authorList>
    </citation>
    <scope>NUCLEOTIDE SEQUENCE</scope>
    <source>
        <strain evidence="7">CBS 307.81</strain>
    </source>
</reference>
<dbReference type="Proteomes" id="UP001174997">
    <property type="component" value="Unassembled WGS sequence"/>
</dbReference>
<dbReference type="PANTHER" id="PTHR10543">
    <property type="entry name" value="BETA-CAROTENE DIOXYGENASE"/>
    <property type="match status" value="1"/>
</dbReference>
<evidence type="ECO:0000313" key="7">
    <source>
        <dbReference type="EMBL" id="KAK0669793.1"/>
    </source>
</evidence>
<protein>
    <submittedName>
        <fullName evidence="7">Carotenoid oxygenase</fullName>
    </submittedName>
</protein>
<feature type="binding site" evidence="5">
    <location>
        <position position="387"/>
    </location>
    <ligand>
        <name>Fe cation</name>
        <dbReference type="ChEBI" id="CHEBI:24875"/>
        <note>catalytic</note>
    </ligand>
</feature>
<dbReference type="GO" id="GO:0046872">
    <property type="term" value="F:metal ion binding"/>
    <property type="evidence" value="ECO:0007669"/>
    <property type="project" value="UniProtKB-KW"/>
</dbReference>
<dbReference type="EMBL" id="JAULSY010000038">
    <property type="protein sequence ID" value="KAK0669793.1"/>
    <property type="molecule type" value="Genomic_DNA"/>
</dbReference>
<evidence type="ECO:0000313" key="8">
    <source>
        <dbReference type="Proteomes" id="UP001174997"/>
    </source>
</evidence>
<feature type="binding site" evidence="5">
    <location>
        <position position="264"/>
    </location>
    <ligand>
        <name>Fe cation</name>
        <dbReference type="ChEBI" id="CHEBI:24875"/>
        <note>catalytic</note>
    </ligand>
</feature>
<feature type="binding site" evidence="5">
    <location>
        <position position="591"/>
    </location>
    <ligand>
        <name>Fe cation</name>
        <dbReference type="ChEBI" id="CHEBI:24875"/>
        <note>catalytic</note>
    </ligand>
</feature>
<evidence type="ECO:0000256" key="2">
    <source>
        <dbReference type="ARBA" id="ARBA00022723"/>
    </source>
</evidence>
<sequence length="599" mass="66843">MENCGAAPKTMTSTPQSSLLRGQDDEQKDYEEAIRNFQTGAYRDWPNEAGFEGLIEEQGPIEIPVSGSIPPWAIGSLYRTGPGIYTIDDTVKGTYRTDHWFDGLAHTHRFDITPDPNDETKVKVLYSSRRQSDELVQHIKKNGTMKYLSFGQKRDPCLGLFSKVMGTWQAAMVPHGEKWIENVNVAILPNLPGLDSVSGNLSHMEAKPAAPLSGGHRVSLPKSVWATTDNNLMKQMDPETLQPIGFATQSAFHPSLKGPLSCAHPQRDPVNGDIYNFNQDFGRGTVYRIFRVSASTGQTEIIAELKGEGVHPAYIHSFFLTEHFVVLCIPSSHVGWGGVKIPWAGNIIDAMEPFDESRKMKWFVVDRTDAKQGVVGRFESHAGFFFHSINAFEEEDGRRIVCDMIKYRTLDVIQKMYCNVILQRDGATKRFWDDEKRAKGAMLSMTRFSLSLEHSDGWSFVAAEQVSEIPAPHVGELPTINPLFATRQHRYVYSLPYQGRSTMMDGIVKTNTETREALFWDIPKGHSPGEAIFVPRPRTVVDVEQEEDDGVLLSVVLDGVAKTSYLLCLDAVTMKELGRAEMGFAIGLGFHGVHITADN</sequence>
<keyword evidence="2 5" id="KW-0479">Metal-binding</keyword>
<keyword evidence="3" id="KW-0560">Oxidoreductase</keyword>
<evidence type="ECO:0000256" key="4">
    <source>
        <dbReference type="ARBA" id="ARBA00023004"/>
    </source>
</evidence>
<organism evidence="7 8">
    <name type="scientific">Cercophora samala</name>
    <dbReference type="NCBI Taxonomy" id="330535"/>
    <lineage>
        <taxon>Eukaryota</taxon>
        <taxon>Fungi</taxon>
        <taxon>Dikarya</taxon>
        <taxon>Ascomycota</taxon>
        <taxon>Pezizomycotina</taxon>
        <taxon>Sordariomycetes</taxon>
        <taxon>Sordariomycetidae</taxon>
        <taxon>Sordariales</taxon>
        <taxon>Lasiosphaeriaceae</taxon>
        <taxon>Cercophora</taxon>
    </lineage>
</organism>
<gene>
    <name evidence="7" type="ORF">QBC41DRAFT_273757</name>
</gene>
<feature type="region of interest" description="Disordered" evidence="6">
    <location>
        <begin position="1"/>
        <end position="27"/>
    </location>
</feature>
<dbReference type="AlphaFoldDB" id="A0AA40DDK7"/>
<evidence type="ECO:0000256" key="1">
    <source>
        <dbReference type="ARBA" id="ARBA00006787"/>
    </source>
</evidence>
<dbReference type="GO" id="GO:0016121">
    <property type="term" value="P:carotene catabolic process"/>
    <property type="evidence" value="ECO:0007669"/>
    <property type="project" value="TreeGrafter"/>
</dbReference>
<dbReference type="InterPro" id="IPR004294">
    <property type="entry name" value="Carotenoid_Oase"/>
</dbReference>
<dbReference type="GO" id="GO:0010436">
    <property type="term" value="F:carotenoid dioxygenase activity"/>
    <property type="evidence" value="ECO:0007669"/>
    <property type="project" value="TreeGrafter"/>
</dbReference>
<accession>A0AA40DDK7</accession>
<proteinExistence type="inferred from homology"/>
<dbReference type="Pfam" id="PF03055">
    <property type="entry name" value="RPE65"/>
    <property type="match status" value="1"/>
</dbReference>
<comment type="cofactor">
    <cofactor evidence="5">
        <name>Fe(2+)</name>
        <dbReference type="ChEBI" id="CHEBI:29033"/>
    </cofactor>
    <text evidence="5">Binds 1 Fe(2+) ion per subunit.</text>
</comment>
<dbReference type="PANTHER" id="PTHR10543:SF24">
    <property type="entry name" value="CAROTENOID ISOMEROOXYGENASE"/>
    <property type="match status" value="1"/>
</dbReference>
<evidence type="ECO:0000256" key="3">
    <source>
        <dbReference type="ARBA" id="ARBA00023002"/>
    </source>
</evidence>
<comment type="similarity">
    <text evidence="1">Belongs to the carotenoid oxygenase family.</text>
</comment>
<name>A0AA40DDK7_9PEZI</name>
<feature type="compositionally biased region" description="Polar residues" evidence="6">
    <location>
        <begin position="10"/>
        <end position="20"/>
    </location>
</feature>
<keyword evidence="8" id="KW-1185">Reference proteome</keyword>
<feature type="binding site" evidence="5">
    <location>
        <position position="316"/>
    </location>
    <ligand>
        <name>Fe cation</name>
        <dbReference type="ChEBI" id="CHEBI:24875"/>
        <note>catalytic</note>
    </ligand>
</feature>
<evidence type="ECO:0000256" key="5">
    <source>
        <dbReference type="PIRSR" id="PIRSR604294-1"/>
    </source>
</evidence>
<comment type="caution">
    <text evidence="7">The sequence shown here is derived from an EMBL/GenBank/DDBJ whole genome shotgun (WGS) entry which is preliminary data.</text>
</comment>
<keyword evidence="4 5" id="KW-0408">Iron</keyword>
<evidence type="ECO:0000256" key="6">
    <source>
        <dbReference type="SAM" id="MobiDB-lite"/>
    </source>
</evidence>